<proteinExistence type="predicted"/>
<sequence>MGEKRASGYGRKFQSGDVDEPIVTAPPEVRQIIDRVLVLEKEKMYQKIPRNIKDDILTIIKETIQQ</sequence>
<reference evidence="1" key="1">
    <citation type="journal article" date="2020" name="mSystems">
        <title>Genome- and Community-Level Interaction Insights into Carbon Utilization and Element Cycling Functions of Hydrothermarchaeota in Hydrothermal Sediment.</title>
        <authorList>
            <person name="Zhou Z."/>
            <person name="Liu Y."/>
            <person name="Xu W."/>
            <person name="Pan J."/>
            <person name="Luo Z.H."/>
            <person name="Li M."/>
        </authorList>
    </citation>
    <scope>NUCLEOTIDE SEQUENCE [LARGE SCALE GENOMIC DNA]</scope>
    <source>
        <strain evidence="1">SpSt-374</strain>
    </source>
</reference>
<organism evidence="1">
    <name type="scientific">Planktothricoides sp. SpSt-374</name>
    <dbReference type="NCBI Taxonomy" id="2282167"/>
    <lineage>
        <taxon>Bacteria</taxon>
        <taxon>Bacillati</taxon>
        <taxon>Cyanobacteriota</taxon>
        <taxon>Cyanophyceae</taxon>
        <taxon>Oscillatoriophycideae</taxon>
        <taxon>Oscillatoriales</taxon>
        <taxon>Oscillatoriaceae</taxon>
        <taxon>Planktothricoides</taxon>
    </lineage>
</organism>
<name>A0A7C3ZU52_9CYAN</name>
<comment type="caution">
    <text evidence="1">The sequence shown here is derived from an EMBL/GenBank/DDBJ whole genome shotgun (WGS) entry which is preliminary data.</text>
</comment>
<gene>
    <name evidence="1" type="ORF">ENR15_05035</name>
</gene>
<evidence type="ECO:0000313" key="1">
    <source>
        <dbReference type="EMBL" id="HGG00029.1"/>
    </source>
</evidence>
<protein>
    <submittedName>
        <fullName evidence="1">Uncharacterized protein</fullName>
    </submittedName>
</protein>
<dbReference type="EMBL" id="DSPX01000045">
    <property type="protein sequence ID" value="HGG00029.1"/>
    <property type="molecule type" value="Genomic_DNA"/>
</dbReference>
<accession>A0A7C3ZU52</accession>
<dbReference type="AlphaFoldDB" id="A0A7C3ZU52"/>